<accession>A0A067MD70</accession>
<dbReference type="OrthoDB" id="3364440at2759"/>
<gene>
    <name evidence="6" type="ORF">BOTBODRAFT_56680</name>
</gene>
<dbReference type="InterPro" id="IPR008146">
    <property type="entry name" value="Gln_synth_cat_dom"/>
</dbReference>
<dbReference type="Gene3D" id="3.30.590.10">
    <property type="entry name" value="Glutamine synthetase/guanido kinase, catalytic domain"/>
    <property type="match status" value="1"/>
</dbReference>
<dbReference type="GO" id="GO:0004356">
    <property type="term" value="F:glutamine synthetase activity"/>
    <property type="evidence" value="ECO:0007669"/>
    <property type="project" value="InterPro"/>
</dbReference>
<evidence type="ECO:0000256" key="1">
    <source>
        <dbReference type="ARBA" id="ARBA00021364"/>
    </source>
</evidence>
<evidence type="ECO:0000313" key="6">
    <source>
        <dbReference type="EMBL" id="KDQ12655.1"/>
    </source>
</evidence>
<dbReference type="PANTHER" id="PTHR43785">
    <property type="entry name" value="GAMMA-GLUTAMYLPUTRESCINE SYNTHETASE"/>
    <property type="match status" value="1"/>
</dbReference>
<reference evidence="7" key="1">
    <citation type="journal article" date="2014" name="Proc. Natl. Acad. Sci. U.S.A.">
        <title>Extensive sampling of basidiomycete genomes demonstrates inadequacy of the white-rot/brown-rot paradigm for wood decay fungi.</title>
        <authorList>
            <person name="Riley R."/>
            <person name="Salamov A.A."/>
            <person name="Brown D.W."/>
            <person name="Nagy L.G."/>
            <person name="Floudas D."/>
            <person name="Held B.W."/>
            <person name="Levasseur A."/>
            <person name="Lombard V."/>
            <person name="Morin E."/>
            <person name="Otillar R."/>
            <person name="Lindquist E.A."/>
            <person name="Sun H."/>
            <person name="LaButti K.M."/>
            <person name="Schmutz J."/>
            <person name="Jabbour D."/>
            <person name="Luo H."/>
            <person name="Baker S.E."/>
            <person name="Pisabarro A.G."/>
            <person name="Walton J.D."/>
            <person name="Blanchette R.A."/>
            <person name="Henrissat B."/>
            <person name="Martin F."/>
            <person name="Cullen D."/>
            <person name="Hibbett D.S."/>
            <person name="Grigoriev I.V."/>
        </authorList>
    </citation>
    <scope>NUCLEOTIDE SEQUENCE [LARGE SCALE GENOMIC DNA]</scope>
    <source>
        <strain evidence="7">FD-172 SS1</strain>
    </source>
</reference>
<evidence type="ECO:0000256" key="4">
    <source>
        <dbReference type="RuleBase" id="RU000384"/>
    </source>
</evidence>
<name>A0A067MD70_BOTB1</name>
<dbReference type="Proteomes" id="UP000027195">
    <property type="component" value="Unassembled WGS sequence"/>
</dbReference>
<dbReference type="SMART" id="SM01230">
    <property type="entry name" value="Gln-synt_C"/>
    <property type="match status" value="1"/>
</dbReference>
<sequence length="458" mass="49932">MPALQAHVLDVLEDSGARYVRFAWLDLGSCLRYKIFSVKHFKKILASARGGYAMTEAGLQAVFLSFAPGSSMIDEFVHRPDLSTLRLLPHADGDAIVLGDWLKQVDNGSGEIELQDAELCPRSHLRRVVESAKKAAGVDFLIGVETEFFLLKSTSPVEAANTHSYCCASATASGTIVARALREITNAMSDAGIEVEMLHSEGAPGQYEISTAPLPPMEAADALVYTREIIQDVASKHGLKATFAPRVFDDSLASGSHTHVSLKSDQPTPTASVEGAPGMTELEASWLQSLLTHLPAIIPFTMPTPASFDRMVDNLATGGTYAAWGKNNRMCPVRLCGTARDWNFEVKSVDGLSNPHLAFAAIIAAGMIGVKEGAKLEMKNCRDSPAELTEEQRVALGITTRLPLTLEESWERLKADKALVNELGEYFVERYLAVNKMWASLMTAPTPEETRRLYIENY</sequence>
<comment type="similarity">
    <text evidence="3 4">Belongs to the glutamine synthetase family.</text>
</comment>
<dbReference type="EMBL" id="KL198049">
    <property type="protein sequence ID" value="KDQ12655.1"/>
    <property type="molecule type" value="Genomic_DNA"/>
</dbReference>
<dbReference type="PANTHER" id="PTHR43785:SF2">
    <property type="entry name" value="TYPE-1 GLUTAMINE SYNTHETASE 1"/>
    <property type="match status" value="1"/>
</dbReference>
<evidence type="ECO:0000313" key="7">
    <source>
        <dbReference type="Proteomes" id="UP000027195"/>
    </source>
</evidence>
<keyword evidence="7" id="KW-1185">Reference proteome</keyword>
<evidence type="ECO:0000256" key="3">
    <source>
        <dbReference type="PROSITE-ProRule" id="PRU01331"/>
    </source>
</evidence>
<dbReference type="STRING" id="930990.A0A067MD70"/>
<dbReference type="InterPro" id="IPR036651">
    <property type="entry name" value="Gln_synt_N_sf"/>
</dbReference>
<dbReference type="PROSITE" id="PS51987">
    <property type="entry name" value="GS_CATALYTIC"/>
    <property type="match status" value="1"/>
</dbReference>
<proteinExistence type="inferred from homology"/>
<dbReference type="Pfam" id="PF00120">
    <property type="entry name" value="Gln-synt_C"/>
    <property type="match status" value="1"/>
</dbReference>
<evidence type="ECO:0000259" key="5">
    <source>
        <dbReference type="PROSITE" id="PS51987"/>
    </source>
</evidence>
<dbReference type="SUPFAM" id="SSF55931">
    <property type="entry name" value="Glutamine synthetase/guanido kinase"/>
    <property type="match status" value="1"/>
</dbReference>
<keyword evidence="2" id="KW-0436">Ligase</keyword>
<dbReference type="AlphaFoldDB" id="A0A067MD70"/>
<dbReference type="HOGENOM" id="CLU_017290_6_1_1"/>
<dbReference type="InterPro" id="IPR014746">
    <property type="entry name" value="Gln_synth/guanido_kin_cat_dom"/>
</dbReference>
<protein>
    <recommendedName>
        <fullName evidence="1">Glutamine synthetase</fullName>
    </recommendedName>
</protein>
<dbReference type="Gene3D" id="3.10.20.70">
    <property type="entry name" value="Glutamine synthetase, N-terminal domain"/>
    <property type="match status" value="1"/>
</dbReference>
<feature type="domain" description="GS catalytic" evidence="5">
    <location>
        <begin position="121"/>
        <end position="458"/>
    </location>
</feature>
<evidence type="ECO:0000256" key="2">
    <source>
        <dbReference type="ARBA" id="ARBA00022598"/>
    </source>
</evidence>
<organism evidence="6 7">
    <name type="scientific">Botryobasidium botryosum (strain FD-172 SS1)</name>
    <dbReference type="NCBI Taxonomy" id="930990"/>
    <lineage>
        <taxon>Eukaryota</taxon>
        <taxon>Fungi</taxon>
        <taxon>Dikarya</taxon>
        <taxon>Basidiomycota</taxon>
        <taxon>Agaricomycotina</taxon>
        <taxon>Agaricomycetes</taxon>
        <taxon>Cantharellales</taxon>
        <taxon>Botryobasidiaceae</taxon>
        <taxon>Botryobasidium</taxon>
    </lineage>
</organism>
<dbReference type="InParanoid" id="A0A067MD70"/>
<dbReference type="GO" id="GO:0006542">
    <property type="term" value="P:glutamine biosynthetic process"/>
    <property type="evidence" value="ECO:0007669"/>
    <property type="project" value="InterPro"/>
</dbReference>
<dbReference type="SUPFAM" id="SSF54368">
    <property type="entry name" value="Glutamine synthetase, N-terminal domain"/>
    <property type="match status" value="1"/>
</dbReference>